<dbReference type="NCBIfam" id="TIGR01972">
    <property type="entry name" value="NDH_I_M"/>
    <property type="match status" value="1"/>
</dbReference>
<feature type="transmembrane region" description="Helical" evidence="7">
    <location>
        <begin position="137"/>
        <end position="154"/>
    </location>
</feature>
<evidence type="ECO:0000256" key="5">
    <source>
        <dbReference type="ARBA" id="ARBA00023136"/>
    </source>
</evidence>
<evidence type="ECO:0000313" key="10">
    <source>
        <dbReference type="Proteomes" id="UP000269669"/>
    </source>
</evidence>
<feature type="transmembrane region" description="Helical" evidence="7">
    <location>
        <begin position="260"/>
        <end position="283"/>
    </location>
</feature>
<feature type="transmembrane region" description="Helical" evidence="7">
    <location>
        <begin position="398"/>
        <end position="416"/>
    </location>
</feature>
<feature type="domain" description="NADH:quinone oxidoreductase/Mrp antiporter transmembrane" evidence="8">
    <location>
        <begin position="131"/>
        <end position="445"/>
    </location>
</feature>
<keyword evidence="5 7" id="KW-0472">Membrane</keyword>
<proteinExistence type="inferred from homology"/>
<evidence type="ECO:0000259" key="8">
    <source>
        <dbReference type="Pfam" id="PF00361"/>
    </source>
</evidence>
<feature type="transmembrane region" description="Helical" evidence="7">
    <location>
        <begin position="436"/>
        <end position="462"/>
    </location>
</feature>
<dbReference type="GO" id="GO:0016020">
    <property type="term" value="C:membrane"/>
    <property type="evidence" value="ECO:0007669"/>
    <property type="project" value="UniProtKB-SubCell"/>
</dbReference>
<dbReference type="RefSeq" id="WP_125485805.1">
    <property type="nucleotide sequence ID" value="NZ_RSDW01000001.1"/>
</dbReference>
<dbReference type="GO" id="GO:0003954">
    <property type="term" value="F:NADH dehydrogenase activity"/>
    <property type="evidence" value="ECO:0007669"/>
    <property type="project" value="TreeGrafter"/>
</dbReference>
<evidence type="ECO:0000256" key="3">
    <source>
        <dbReference type="ARBA" id="ARBA00022692"/>
    </source>
</evidence>
<feature type="transmembrane region" description="Helical" evidence="7">
    <location>
        <begin position="112"/>
        <end position="131"/>
    </location>
</feature>
<reference evidence="9 10" key="1">
    <citation type="submission" date="2018-12" db="EMBL/GenBank/DDBJ databases">
        <title>Sequencing of bacterial isolates from soil warming experiment in Harvard Forest, Massachusetts, USA.</title>
        <authorList>
            <person name="Deangelis K."/>
        </authorList>
    </citation>
    <scope>NUCLEOTIDE SEQUENCE [LARGE SCALE GENOMIC DNA]</scope>
    <source>
        <strain evidence="9 10">EB153</strain>
    </source>
</reference>
<evidence type="ECO:0000256" key="4">
    <source>
        <dbReference type="ARBA" id="ARBA00022989"/>
    </source>
</evidence>
<comment type="subcellular location">
    <subcellularLocation>
        <location evidence="1">Endomembrane system</location>
        <topology evidence="1">Multi-pass membrane protein</topology>
    </subcellularLocation>
    <subcellularLocation>
        <location evidence="6">Membrane</location>
        <topology evidence="6">Multi-pass membrane protein</topology>
    </subcellularLocation>
</comment>
<accession>A0A428MK44</accession>
<evidence type="ECO:0000256" key="7">
    <source>
        <dbReference type="SAM" id="Phobius"/>
    </source>
</evidence>
<evidence type="ECO:0000256" key="2">
    <source>
        <dbReference type="ARBA" id="ARBA00009025"/>
    </source>
</evidence>
<evidence type="ECO:0000256" key="1">
    <source>
        <dbReference type="ARBA" id="ARBA00004127"/>
    </source>
</evidence>
<comment type="caution">
    <text evidence="9">The sequence shown here is derived from an EMBL/GenBank/DDBJ whole genome shotgun (WGS) entry which is preliminary data.</text>
</comment>
<feature type="transmembrane region" description="Helical" evidence="7">
    <location>
        <begin position="318"/>
        <end position="338"/>
    </location>
</feature>
<evidence type="ECO:0000256" key="6">
    <source>
        <dbReference type="RuleBase" id="RU000320"/>
    </source>
</evidence>
<dbReference type="GO" id="GO:0042773">
    <property type="term" value="P:ATP synthesis coupled electron transport"/>
    <property type="evidence" value="ECO:0007669"/>
    <property type="project" value="InterPro"/>
</dbReference>
<dbReference type="Pfam" id="PF00361">
    <property type="entry name" value="Proton_antipo_M"/>
    <property type="match status" value="1"/>
</dbReference>
<dbReference type="AlphaFoldDB" id="A0A428MK44"/>
<dbReference type="InterPro" id="IPR001750">
    <property type="entry name" value="ND/Mrp_TM"/>
</dbReference>
<dbReference type="PRINTS" id="PR01437">
    <property type="entry name" value="NUOXDRDTASE4"/>
</dbReference>
<feature type="transmembrane region" description="Helical" evidence="7">
    <location>
        <begin position="289"/>
        <end position="311"/>
    </location>
</feature>
<feature type="transmembrane region" description="Helical" evidence="7">
    <location>
        <begin position="166"/>
        <end position="187"/>
    </location>
</feature>
<keyword evidence="4 7" id="KW-1133">Transmembrane helix</keyword>
<name>A0A428MK44_9BACT</name>
<gene>
    <name evidence="9" type="ORF">EDE15_2834</name>
</gene>
<protein>
    <submittedName>
        <fullName evidence="9">NADH-quinone oxidoreductase subunit M</fullName>
    </submittedName>
</protein>
<dbReference type="PANTHER" id="PTHR43507:SF1">
    <property type="entry name" value="NADH-UBIQUINONE OXIDOREDUCTASE CHAIN 4"/>
    <property type="match status" value="1"/>
</dbReference>
<feature type="transmembrane region" description="Helical" evidence="7">
    <location>
        <begin position="6"/>
        <end position="24"/>
    </location>
</feature>
<feature type="transmembrane region" description="Helical" evidence="7">
    <location>
        <begin position="77"/>
        <end position="100"/>
    </location>
</feature>
<dbReference type="GO" id="GO:0012505">
    <property type="term" value="C:endomembrane system"/>
    <property type="evidence" value="ECO:0007669"/>
    <property type="project" value="UniProtKB-SubCell"/>
</dbReference>
<feature type="transmembrane region" description="Helical" evidence="7">
    <location>
        <begin position="36"/>
        <end position="57"/>
    </location>
</feature>
<feature type="transmembrane region" description="Helical" evidence="7">
    <location>
        <begin position="482"/>
        <end position="505"/>
    </location>
</feature>
<keyword evidence="10" id="KW-1185">Reference proteome</keyword>
<organism evidence="9 10">
    <name type="scientific">Edaphobacter aggregans</name>
    <dbReference type="NCBI Taxonomy" id="570835"/>
    <lineage>
        <taxon>Bacteria</taxon>
        <taxon>Pseudomonadati</taxon>
        <taxon>Acidobacteriota</taxon>
        <taxon>Terriglobia</taxon>
        <taxon>Terriglobales</taxon>
        <taxon>Acidobacteriaceae</taxon>
        <taxon>Edaphobacter</taxon>
    </lineage>
</organism>
<feature type="transmembrane region" description="Helical" evidence="7">
    <location>
        <begin position="358"/>
        <end position="377"/>
    </location>
</feature>
<dbReference type="GO" id="GO:0048039">
    <property type="term" value="F:ubiquinone binding"/>
    <property type="evidence" value="ECO:0007669"/>
    <property type="project" value="TreeGrafter"/>
</dbReference>
<dbReference type="OrthoDB" id="9807568at2"/>
<sequence>MIAFPWITVLTIVPVAGALVLFGLGGRSANPSRWLALAFSFIALVLTLILWCHFDSASGSLQFQERHSWISTLGVEYRVGIDGLGLLMLLLTSIVVPIGIAASWKIQERVPLYFSLVLLLEACLFGTFTALNFFHWFIFWELSLIPAFFLIKLWGGPRSTPAATQFLIYTMVGSIAMLLSFLAIFLATRQFDFIELAGLARNGQLWPVVIDGLGWHRFSPDHVALLIFAGAFLGFAVKVPMVPFHTWLPSAYSEAPTGTTILLTGAMSKMGLYGFLRILVPIFGAEMQVVLTPLLWLAVATVVLSAYAALAQKDLKRIFAYSSINHLGYCLLGIFAVMKFTGGDTALTAEKYAAMDGVLLQMFNHGLTAATLFWFVAMLEERSGGVRGLDEFGGLRKVIPVFTGLMGIALFSSLGLPGLNGFVGEFLIFKGSFPLVTWATALSVIGLLVTAIFILGILQRVFSGPLNERWRAMPDLTMGERLTLAPAIGLMFALGLYPQLVLGVINNTVIRMVQQLKF</sequence>
<evidence type="ECO:0000313" key="9">
    <source>
        <dbReference type="EMBL" id="RSL17304.1"/>
    </source>
</evidence>
<dbReference type="EMBL" id="RSDW01000001">
    <property type="protein sequence ID" value="RSL17304.1"/>
    <property type="molecule type" value="Genomic_DNA"/>
</dbReference>
<keyword evidence="3 6" id="KW-0812">Transmembrane</keyword>
<comment type="similarity">
    <text evidence="2">Belongs to the complex I subunit 4 family.</text>
</comment>
<dbReference type="Proteomes" id="UP000269669">
    <property type="component" value="Unassembled WGS sequence"/>
</dbReference>
<dbReference type="InterPro" id="IPR010227">
    <property type="entry name" value="NADH_Q_OxRdtase_chainM/4"/>
</dbReference>
<dbReference type="GO" id="GO:0008137">
    <property type="term" value="F:NADH dehydrogenase (ubiquinone) activity"/>
    <property type="evidence" value="ECO:0007669"/>
    <property type="project" value="InterPro"/>
</dbReference>
<dbReference type="PANTHER" id="PTHR43507">
    <property type="entry name" value="NADH-UBIQUINONE OXIDOREDUCTASE CHAIN 4"/>
    <property type="match status" value="1"/>
</dbReference>
<feature type="transmembrane region" description="Helical" evidence="7">
    <location>
        <begin position="223"/>
        <end position="248"/>
    </location>
</feature>
<dbReference type="InterPro" id="IPR003918">
    <property type="entry name" value="NADH_UbQ_OxRdtase"/>
</dbReference>
<dbReference type="GO" id="GO:0015990">
    <property type="term" value="P:electron transport coupled proton transport"/>
    <property type="evidence" value="ECO:0007669"/>
    <property type="project" value="TreeGrafter"/>
</dbReference>